<sequence length="1345" mass="150907">MKSYAAIRFLLICMFPKPSDSLCASGKDVETLTSWRGKISSPGLLEGGYPNNQLCRWNIILPSALKIILTIENTDLQEPVNGSCSDYLQISTGNSTLVFTCGSRKTPQFVSTLETSVNVTFHSDENDEDNKGFRLTYTGICDGNISNSMVLFTPGYPNKPTWNMICLWFIEADQRIVMLQLEGLNKEIPACDQSPLELSNNTQQSRLCSSEEVLLQGQVKLKMTINNTIKRWIGKIHLTFRPPMKCGSTPSEPATMSNWSAEFKSPGFDSGLYDNNQRCIWVINIPSAAKIQITFKTFNLNSNENECDDYVEVTDSESVLFFDCGYITTPFQVTSLENQIQVVFYSDYENTSIGFNAVYEGLCGGVVENSVLLRTPNYPSAPQSNTVCRWFVGSEFHVSIIAVVNETLSPLPSCNMNTAVVYSEFESRNYTDSLCSSNMAVIRRQALILIYNFVQPTTIKDKTVGNWWGQFNVTISPVLGYGHCENLCNSDICTVKVTAETNRYQCICKRKQKLVICDSQKLCTVEECFLDQPFCSTEATPSSGDKSITWNNTIVGQYDVSICPNDAVGESLRQCTGYTNSSKVGKWLNPDMSFCSVKGQTFWLQMINMTRCHGNKSNSLTTFIQAVDDFTSPIKSSPVGANVVLPGDFFIVASTLEQLLQQFQNVTKLGEKLAIQYIKNVLNIVDSLVGQQTFHYLKYTRKKLVLQMLERTISSAQRLVQNVLLKNLTSDALDSINSLKFENLELQIQEWTTAKEIIFDGVNVYIPPKQAELFFKQDFEKRLTFIKYYHISDIMQMWTGPQIIQTSETAQLISPLLSMRLVDPNEFDDDNSSIKEPVEVTFTFPEKSNVTLSSDLTLRCGELNLYSDSYDKLWHYDACTLINLTVTSVVCQCQKMVDVGIINLIPQEKPEKPESQSENEVYVGFAFSILSCIFLLGVLQTKSEGLDVVIWNLGLTLLLFEICFLFFWMSRLDKTVESVLCYFLLIPVHFSFTATCFWFCCLSIQIFLILIAWKGLCIGVMQILSWVVPIVFVAAIVATFQTSYTEPERCLMTRNILVTFAFPPTAVVAGVMMVMYFISGLLVAQLEVEDKVTVVVHLLVGIVVFALFYGAVLCALLSLYIERVVFRYLFTLLNSMTGIILFLFYGVSGVELKDELLTPLSKQQTTTKRDSKHNEEQEQEKKRVVGSPVVSRPYDTKPVISEVRNSTVTGAFVENSGAAVKAFPSKNQVTFREGSDSSSDSNSDLTINNDDFQNDSEDSRPRKSGIEKKNRSKPSNSDHFHTRRSSSLQNIHEDRVSASREGLRVSGASRASFSSRVLSPEVKFVKTATQLTEAEIKEKGSAVDP</sequence>
<evidence type="ECO:0000256" key="6">
    <source>
        <dbReference type="SAM" id="SignalP"/>
    </source>
</evidence>
<dbReference type="CDD" id="cd00041">
    <property type="entry name" value="CUB"/>
    <property type="match status" value="2"/>
</dbReference>
<keyword evidence="5" id="KW-0472">Membrane</keyword>
<evidence type="ECO:0000256" key="5">
    <source>
        <dbReference type="SAM" id="Phobius"/>
    </source>
</evidence>
<evidence type="ECO:0000256" key="3">
    <source>
        <dbReference type="PROSITE-ProRule" id="PRU00059"/>
    </source>
</evidence>
<feature type="compositionally biased region" description="Basic and acidic residues" evidence="4">
    <location>
        <begin position="1291"/>
        <end position="1303"/>
    </location>
</feature>
<dbReference type="PROSITE" id="PS01180">
    <property type="entry name" value="CUB"/>
    <property type="match status" value="3"/>
</dbReference>
<dbReference type="InterPro" id="IPR000859">
    <property type="entry name" value="CUB_dom"/>
</dbReference>
<comment type="caution">
    <text evidence="3">Lacks conserved residue(s) required for the propagation of feature annotation.</text>
</comment>
<feature type="transmembrane region" description="Helical" evidence="5">
    <location>
        <begin position="948"/>
        <end position="970"/>
    </location>
</feature>
<keyword evidence="5" id="KW-1133">Transmembrane helix</keyword>
<feature type="compositionally biased region" description="Basic and acidic residues" evidence="4">
    <location>
        <begin position="1257"/>
        <end position="1269"/>
    </location>
</feature>
<protein>
    <submittedName>
        <fullName evidence="10">Uncharacterized protein LOC106050871 isoform X1</fullName>
    </submittedName>
</protein>
<evidence type="ECO:0000259" key="8">
    <source>
        <dbReference type="PROSITE" id="PS50227"/>
    </source>
</evidence>
<gene>
    <name evidence="10" type="primary">LOC106050871</name>
</gene>
<evidence type="ECO:0000313" key="10">
    <source>
        <dbReference type="RefSeq" id="XP_055894893.1"/>
    </source>
</evidence>
<dbReference type="OrthoDB" id="6085431at2759"/>
<feature type="region of interest" description="Disordered" evidence="4">
    <location>
        <begin position="1163"/>
        <end position="1190"/>
    </location>
</feature>
<organism evidence="9 10">
    <name type="scientific">Biomphalaria glabrata</name>
    <name type="common">Bloodfluke planorb</name>
    <name type="synonym">Freshwater snail</name>
    <dbReference type="NCBI Taxonomy" id="6526"/>
    <lineage>
        <taxon>Eukaryota</taxon>
        <taxon>Metazoa</taxon>
        <taxon>Spiralia</taxon>
        <taxon>Lophotrochozoa</taxon>
        <taxon>Mollusca</taxon>
        <taxon>Gastropoda</taxon>
        <taxon>Heterobranchia</taxon>
        <taxon>Euthyneura</taxon>
        <taxon>Panpulmonata</taxon>
        <taxon>Hygrophila</taxon>
        <taxon>Lymnaeoidea</taxon>
        <taxon>Planorbidae</taxon>
        <taxon>Biomphalaria</taxon>
    </lineage>
</organism>
<dbReference type="Gene3D" id="4.10.1240.10">
    <property type="entry name" value="GPCR, family 2, extracellular hormone receptor domain"/>
    <property type="match status" value="1"/>
</dbReference>
<dbReference type="GO" id="GO:0016020">
    <property type="term" value="C:membrane"/>
    <property type="evidence" value="ECO:0007669"/>
    <property type="project" value="InterPro"/>
</dbReference>
<dbReference type="GO" id="GO:0004930">
    <property type="term" value="F:G protein-coupled receptor activity"/>
    <property type="evidence" value="ECO:0007669"/>
    <property type="project" value="InterPro"/>
</dbReference>
<dbReference type="RefSeq" id="XP_055894893.1">
    <property type="nucleotide sequence ID" value="XM_056038918.1"/>
</dbReference>
<dbReference type="InterPro" id="IPR036445">
    <property type="entry name" value="GPCR_2_extracell_dom_sf"/>
</dbReference>
<dbReference type="OMA" id="NCTEIAY"/>
<dbReference type="Gene3D" id="2.60.120.290">
    <property type="entry name" value="Spermadhesin, CUB domain"/>
    <property type="match status" value="2"/>
</dbReference>
<keyword evidence="9" id="KW-1185">Reference proteome</keyword>
<dbReference type="SUPFAM" id="SSF49854">
    <property type="entry name" value="Spermadhesin, CUB domain"/>
    <property type="match status" value="2"/>
</dbReference>
<keyword evidence="1" id="KW-0677">Repeat</keyword>
<feature type="compositionally biased region" description="Low complexity" evidence="4">
    <location>
        <begin position="1236"/>
        <end position="1251"/>
    </location>
</feature>
<dbReference type="InterPro" id="IPR035914">
    <property type="entry name" value="Sperma_CUB_dom_sf"/>
</dbReference>
<dbReference type="GeneID" id="106050871"/>
<dbReference type="InterPro" id="IPR001879">
    <property type="entry name" value="GPCR_2_extracellular_dom"/>
</dbReference>
<feature type="chain" id="PRO_5040913632" evidence="6">
    <location>
        <begin position="22"/>
        <end position="1345"/>
    </location>
</feature>
<evidence type="ECO:0000256" key="2">
    <source>
        <dbReference type="ARBA" id="ARBA00023157"/>
    </source>
</evidence>
<dbReference type="PROSITE" id="PS50227">
    <property type="entry name" value="G_PROTEIN_RECEP_F2_3"/>
    <property type="match status" value="1"/>
</dbReference>
<reference evidence="10" key="1">
    <citation type="submission" date="2025-08" db="UniProtKB">
        <authorList>
            <consortium name="RefSeq"/>
        </authorList>
    </citation>
    <scope>IDENTIFICATION</scope>
</reference>
<feature type="domain" description="G-protein coupled receptors family 2 profile 1" evidence="8">
    <location>
        <begin position="522"/>
        <end position="599"/>
    </location>
</feature>
<accession>A0A9W3B604</accession>
<feature type="disulfide bond" evidence="3">
    <location>
        <begin position="191"/>
        <end position="208"/>
    </location>
</feature>
<feature type="domain" description="CUB" evidence="7">
    <location>
        <begin position="246"/>
        <end position="362"/>
    </location>
</feature>
<feature type="region of interest" description="Disordered" evidence="4">
    <location>
        <begin position="1230"/>
        <end position="1312"/>
    </location>
</feature>
<dbReference type="InterPro" id="IPR046338">
    <property type="entry name" value="GAIN_dom_sf"/>
</dbReference>
<dbReference type="Gene3D" id="1.20.1070.10">
    <property type="entry name" value="Rhodopsin 7-helix transmembrane proteins"/>
    <property type="match status" value="1"/>
</dbReference>
<feature type="compositionally biased region" description="Basic and acidic residues" evidence="4">
    <location>
        <begin position="1167"/>
        <end position="1183"/>
    </location>
</feature>
<feature type="transmembrane region" description="Helical" evidence="5">
    <location>
        <begin position="982"/>
        <end position="1011"/>
    </location>
</feature>
<keyword evidence="5" id="KW-0812">Transmembrane</keyword>
<name>A0A9W3B604_BIOGL</name>
<feature type="transmembrane region" description="Helical" evidence="5">
    <location>
        <begin position="1095"/>
        <end position="1121"/>
    </location>
</feature>
<feature type="domain" description="CUB" evidence="7">
    <location>
        <begin position="23"/>
        <end position="140"/>
    </location>
</feature>
<feature type="signal peptide" evidence="6">
    <location>
        <begin position="1"/>
        <end position="21"/>
    </location>
</feature>
<dbReference type="Pfam" id="PF00431">
    <property type="entry name" value="CUB"/>
    <property type="match status" value="2"/>
</dbReference>
<dbReference type="SMART" id="SM00042">
    <property type="entry name" value="CUB"/>
    <property type="match status" value="2"/>
</dbReference>
<dbReference type="Proteomes" id="UP001165740">
    <property type="component" value="Chromosome 8"/>
</dbReference>
<evidence type="ECO:0000313" key="9">
    <source>
        <dbReference type="Proteomes" id="UP001165740"/>
    </source>
</evidence>
<feature type="transmembrane region" description="Helical" evidence="5">
    <location>
        <begin position="1127"/>
        <end position="1147"/>
    </location>
</feature>
<feature type="domain" description="CUB" evidence="7">
    <location>
        <begin position="141"/>
        <end position="211"/>
    </location>
</feature>
<evidence type="ECO:0000259" key="7">
    <source>
        <dbReference type="PROSITE" id="PS01180"/>
    </source>
</evidence>
<evidence type="ECO:0000256" key="4">
    <source>
        <dbReference type="SAM" id="MobiDB-lite"/>
    </source>
</evidence>
<feature type="transmembrane region" description="Helical" evidence="5">
    <location>
        <begin position="1056"/>
        <end position="1083"/>
    </location>
</feature>
<proteinExistence type="predicted"/>
<feature type="transmembrane region" description="Helical" evidence="5">
    <location>
        <begin position="1023"/>
        <end position="1044"/>
    </location>
</feature>
<keyword evidence="2 3" id="KW-1015">Disulfide bond</keyword>
<evidence type="ECO:0000256" key="1">
    <source>
        <dbReference type="ARBA" id="ARBA00022737"/>
    </source>
</evidence>
<dbReference type="PANTHER" id="PTHR24251">
    <property type="entry name" value="OVOCHYMASE-RELATED"/>
    <property type="match status" value="1"/>
</dbReference>
<dbReference type="Gene3D" id="2.60.220.50">
    <property type="match status" value="1"/>
</dbReference>
<keyword evidence="6" id="KW-0732">Signal</keyword>